<reference evidence="7 8" key="1">
    <citation type="submission" date="2018-11" db="EMBL/GenBank/DDBJ databases">
        <title>Complete genome sequence of Microcystis aeruginosa NIES-102.</title>
        <authorList>
            <person name="Yamaguchi H."/>
            <person name="Suzuki S."/>
            <person name="Kawachi M."/>
        </authorList>
    </citation>
    <scope>NUCLEOTIDE SEQUENCE [LARGE SCALE GENOMIC DNA]</scope>
    <source>
        <strain evidence="7 8">NIES-102</strain>
    </source>
</reference>
<dbReference type="PANTHER" id="PTHR42953">
    <property type="entry name" value="HIGH-AFFINITY ZINC UPTAKE SYSTEM PROTEIN ZNUA-RELATED"/>
    <property type="match status" value="1"/>
</dbReference>
<dbReference type="SUPFAM" id="SSF53807">
    <property type="entry name" value="Helical backbone' metal receptor"/>
    <property type="match status" value="1"/>
</dbReference>
<evidence type="ECO:0000256" key="4">
    <source>
        <dbReference type="RuleBase" id="RU003512"/>
    </source>
</evidence>
<dbReference type="Proteomes" id="UP000278152">
    <property type="component" value="Chromosome"/>
</dbReference>
<dbReference type="PANTHER" id="PTHR42953:SF3">
    <property type="entry name" value="HIGH-AFFINITY ZINC UPTAKE SYSTEM PROTEIN ZNUA"/>
    <property type="match status" value="1"/>
</dbReference>
<evidence type="ECO:0000256" key="5">
    <source>
        <dbReference type="SAM" id="MobiDB-lite"/>
    </source>
</evidence>
<dbReference type="InterPro" id="IPR006128">
    <property type="entry name" value="Lipoprotein_PsaA-like"/>
</dbReference>
<evidence type="ECO:0000256" key="6">
    <source>
        <dbReference type="SAM" id="SignalP"/>
    </source>
</evidence>
<proteinExistence type="inferred from homology"/>
<dbReference type="PRINTS" id="PR00690">
    <property type="entry name" value="ADHESNFAMILY"/>
</dbReference>
<accession>A0A3G9K566</accession>
<name>A0A3G9K566_MICVR</name>
<dbReference type="InterPro" id="IPR006129">
    <property type="entry name" value="AdhesinB"/>
</dbReference>
<dbReference type="PROSITE" id="PS51257">
    <property type="entry name" value="PROKAR_LIPOPROTEIN"/>
    <property type="match status" value="1"/>
</dbReference>
<feature type="chain" id="PRO_5018276946" evidence="6">
    <location>
        <begin position="24"/>
        <end position="315"/>
    </location>
</feature>
<dbReference type="Gene3D" id="3.40.50.1980">
    <property type="entry name" value="Nitrogenase molybdenum iron protein domain"/>
    <property type="match status" value="2"/>
</dbReference>
<protein>
    <submittedName>
        <fullName evidence="7">Zinc ABC-transporter zinc-binding protein component</fullName>
    </submittedName>
</protein>
<evidence type="ECO:0000256" key="2">
    <source>
        <dbReference type="ARBA" id="ARBA00022448"/>
    </source>
</evidence>
<dbReference type="KEGG" id="mvz:myaer102_53770"/>
<dbReference type="GO" id="GO:0007155">
    <property type="term" value="P:cell adhesion"/>
    <property type="evidence" value="ECO:0007669"/>
    <property type="project" value="InterPro"/>
</dbReference>
<evidence type="ECO:0000313" key="7">
    <source>
        <dbReference type="EMBL" id="BBH42714.1"/>
    </source>
</evidence>
<dbReference type="AlphaFoldDB" id="A0A3G9K566"/>
<dbReference type="Pfam" id="PF01297">
    <property type="entry name" value="ZnuA"/>
    <property type="match status" value="1"/>
</dbReference>
<dbReference type="EMBL" id="AP019314">
    <property type="protein sequence ID" value="BBH42714.1"/>
    <property type="molecule type" value="Genomic_DNA"/>
</dbReference>
<dbReference type="InterPro" id="IPR050492">
    <property type="entry name" value="Bact_metal-bind_prot9"/>
</dbReference>
<keyword evidence="2 4" id="KW-0813">Transport</keyword>
<gene>
    <name evidence="7" type="ORF">myaer102_53770</name>
</gene>
<sequence>MGKKFQLTAIALTLTIASLTACSGPSVKEEEAKTPLQVTVSIVPQEYFVKRIGGDRVSVNAMIQPGTDPHTYEPKPEQLKTTARSQAYFKIGVSLEDAWKDRLNSVNQQMLIVDTSQGVDKIPLTAEHNHDHDHDHNHDQDHAKAKTEQAGKNTLDPHIWLSPKRVKAQAETIYQTLAQLDPGQEAIYRANFEKFSQELDALDQEIRQNLAGIKNKKFMVFHPEWGYFAQDYGLEMIAIEIDGNEPSAAQLSQLIKQAKKENIKVIFTQPEFSQKSAETIAREIGGQVIPISAFDENWSENLRQVSQKMATVLNQ</sequence>
<dbReference type="PRINTS" id="PR00691">
    <property type="entry name" value="ADHESINB"/>
</dbReference>
<dbReference type="GO" id="GO:0030001">
    <property type="term" value="P:metal ion transport"/>
    <property type="evidence" value="ECO:0007669"/>
    <property type="project" value="InterPro"/>
</dbReference>
<comment type="similarity">
    <text evidence="1 4">Belongs to the bacterial solute-binding protein 9 family.</text>
</comment>
<feature type="region of interest" description="Disordered" evidence="5">
    <location>
        <begin position="127"/>
        <end position="158"/>
    </location>
</feature>
<evidence type="ECO:0000313" key="8">
    <source>
        <dbReference type="Proteomes" id="UP000278152"/>
    </source>
</evidence>
<dbReference type="InterPro" id="IPR006127">
    <property type="entry name" value="ZnuA-like"/>
</dbReference>
<organism evidence="7 8">
    <name type="scientific">Microcystis viridis NIES-102</name>
    <dbReference type="NCBI Taxonomy" id="213615"/>
    <lineage>
        <taxon>Bacteria</taxon>
        <taxon>Bacillati</taxon>
        <taxon>Cyanobacteriota</taxon>
        <taxon>Cyanophyceae</taxon>
        <taxon>Oscillatoriophycideae</taxon>
        <taxon>Chroococcales</taxon>
        <taxon>Microcystaceae</taxon>
        <taxon>Microcystis</taxon>
    </lineage>
</organism>
<dbReference type="RefSeq" id="WP_012265316.1">
    <property type="nucleotide sequence ID" value="NZ_AP019314.1"/>
</dbReference>
<keyword evidence="3 6" id="KW-0732">Signal</keyword>
<dbReference type="GO" id="GO:0046872">
    <property type="term" value="F:metal ion binding"/>
    <property type="evidence" value="ECO:0007669"/>
    <property type="project" value="InterPro"/>
</dbReference>
<evidence type="ECO:0000256" key="1">
    <source>
        <dbReference type="ARBA" id="ARBA00011028"/>
    </source>
</evidence>
<evidence type="ECO:0000256" key="3">
    <source>
        <dbReference type="ARBA" id="ARBA00022729"/>
    </source>
</evidence>
<feature type="signal peptide" evidence="6">
    <location>
        <begin position="1"/>
        <end position="23"/>
    </location>
</feature>
<dbReference type="SMR" id="A0A3G9K566"/>
<feature type="compositionally biased region" description="Basic and acidic residues" evidence="5">
    <location>
        <begin position="127"/>
        <end position="149"/>
    </location>
</feature>